<proteinExistence type="predicted"/>
<evidence type="ECO:0000256" key="1">
    <source>
        <dbReference type="SAM" id="MobiDB-lite"/>
    </source>
</evidence>
<name>A0ABN6L3Y6_9PROT</name>
<organism evidence="3 4">
    <name type="scientific">Candidatus Hydrogenosomobacter endosymbioticus</name>
    <dbReference type="NCBI Taxonomy" id="2558174"/>
    <lineage>
        <taxon>Bacteria</taxon>
        <taxon>Pseudomonadati</taxon>
        <taxon>Pseudomonadota</taxon>
        <taxon>Alphaproteobacteria</taxon>
        <taxon>Holosporales</taxon>
        <taxon>Holosporaceae</taxon>
        <taxon>Candidatus Hydrogenosomobacter</taxon>
    </lineage>
</organism>
<feature type="region of interest" description="Disordered" evidence="1">
    <location>
        <begin position="56"/>
        <end position="112"/>
    </location>
</feature>
<dbReference type="Proteomes" id="UP001320209">
    <property type="component" value="Chromosome"/>
</dbReference>
<keyword evidence="4" id="KW-1185">Reference proteome</keyword>
<feature type="signal peptide" evidence="2">
    <location>
        <begin position="1"/>
        <end position="21"/>
    </location>
</feature>
<sequence>MKKTKAHALTAITMAFLFAEAADKASAEKHKQQSKLTQKFLIKKYKKAHKNCLLLRKNTKKSPIVKRKNNKSQTLRLGRKKQTKQDQPSEKSYSKKKTSIQSSAHVPMTSTPLTITQQSLNNANGEKESNTKILSKGFKIMNSLLAELSKKVEQDDYNESLVSEEYLKMATNFLTLEQIFRRVENDEIEQVHLGKDVKGGMYDEICELEEKALLELESIREAAKAKGTNLPDIADFSN</sequence>
<protein>
    <submittedName>
        <fullName evidence="3">Uncharacterized protein</fullName>
    </submittedName>
</protein>
<accession>A0ABN6L3Y6</accession>
<feature type="compositionally biased region" description="Basic and acidic residues" evidence="1">
    <location>
        <begin position="83"/>
        <end position="93"/>
    </location>
</feature>
<feature type="chain" id="PRO_5045547726" evidence="2">
    <location>
        <begin position="22"/>
        <end position="238"/>
    </location>
</feature>
<dbReference type="EMBL" id="AP025225">
    <property type="protein sequence ID" value="BDB96459.1"/>
    <property type="molecule type" value="Genomic_DNA"/>
</dbReference>
<keyword evidence="2" id="KW-0732">Signal</keyword>
<dbReference type="RefSeq" id="WP_236864841.1">
    <property type="nucleotide sequence ID" value="NZ_AP025225.1"/>
</dbReference>
<evidence type="ECO:0000313" key="3">
    <source>
        <dbReference type="EMBL" id="BDB96459.1"/>
    </source>
</evidence>
<gene>
    <name evidence="3" type="ORF">HYD_5920</name>
</gene>
<evidence type="ECO:0000256" key="2">
    <source>
        <dbReference type="SAM" id="SignalP"/>
    </source>
</evidence>
<feature type="compositionally biased region" description="Basic residues" evidence="1">
    <location>
        <begin position="57"/>
        <end position="70"/>
    </location>
</feature>
<evidence type="ECO:0000313" key="4">
    <source>
        <dbReference type="Proteomes" id="UP001320209"/>
    </source>
</evidence>
<feature type="compositionally biased region" description="Polar residues" evidence="1">
    <location>
        <begin position="99"/>
        <end position="112"/>
    </location>
</feature>
<reference evidence="3" key="1">
    <citation type="submission" date="2021-10" db="EMBL/GenBank/DDBJ databases">
        <title>Genome Sequence of The Candidatus Hydrogeosomobacter endosymbioticus, an Intracellular Bacterial Symbiont of the Anaerobic Ciliate GW7.</title>
        <authorList>
            <person name="Shiohama Y."/>
            <person name="Shinzato N."/>
        </authorList>
    </citation>
    <scope>NUCLEOTIDE SEQUENCE [LARGE SCALE GENOMIC DNA]</scope>
    <source>
        <strain evidence="3">200920</strain>
    </source>
</reference>